<name>A0ABQ3DKN6_9ACTN</name>
<sequence length="45" mass="4686">MDGMMAFRFCCDEALFPKMAGSRGYGETVGRGAPGAAARDRTGGL</sequence>
<accession>A0ABQ3DKN6</accession>
<organism evidence="2 3">
    <name type="scientific">Streptomyces chryseus</name>
    <dbReference type="NCBI Taxonomy" id="68186"/>
    <lineage>
        <taxon>Bacteria</taxon>
        <taxon>Bacillati</taxon>
        <taxon>Actinomycetota</taxon>
        <taxon>Actinomycetes</taxon>
        <taxon>Kitasatosporales</taxon>
        <taxon>Streptomycetaceae</taxon>
        <taxon>Streptomyces</taxon>
    </lineage>
</organism>
<evidence type="ECO:0000313" key="2">
    <source>
        <dbReference type="EMBL" id="GHB01514.1"/>
    </source>
</evidence>
<comment type="caution">
    <text evidence="2">The sequence shown here is derived from an EMBL/GenBank/DDBJ whole genome shotgun (WGS) entry which is preliminary data.</text>
</comment>
<keyword evidence="3" id="KW-1185">Reference proteome</keyword>
<dbReference type="Proteomes" id="UP000599437">
    <property type="component" value="Unassembled WGS sequence"/>
</dbReference>
<protein>
    <submittedName>
        <fullName evidence="2">Uncharacterized protein</fullName>
    </submittedName>
</protein>
<feature type="region of interest" description="Disordered" evidence="1">
    <location>
        <begin position="22"/>
        <end position="45"/>
    </location>
</feature>
<evidence type="ECO:0000313" key="3">
    <source>
        <dbReference type="Proteomes" id="UP000599437"/>
    </source>
</evidence>
<gene>
    <name evidence="2" type="ORF">GCM10010346_25520</name>
</gene>
<dbReference type="EMBL" id="BMVO01000006">
    <property type="protein sequence ID" value="GHB01514.1"/>
    <property type="molecule type" value="Genomic_DNA"/>
</dbReference>
<proteinExistence type="predicted"/>
<reference evidence="3" key="1">
    <citation type="journal article" date="2019" name="Int. J. Syst. Evol. Microbiol.">
        <title>The Global Catalogue of Microorganisms (GCM) 10K type strain sequencing project: providing services to taxonomists for standard genome sequencing and annotation.</title>
        <authorList>
            <consortium name="The Broad Institute Genomics Platform"/>
            <consortium name="The Broad Institute Genome Sequencing Center for Infectious Disease"/>
            <person name="Wu L."/>
            <person name="Ma J."/>
        </authorList>
    </citation>
    <scope>NUCLEOTIDE SEQUENCE [LARGE SCALE GENOMIC DNA]</scope>
    <source>
        <strain evidence="3">JCM 4737</strain>
    </source>
</reference>
<evidence type="ECO:0000256" key="1">
    <source>
        <dbReference type="SAM" id="MobiDB-lite"/>
    </source>
</evidence>
<feature type="compositionally biased region" description="Gly residues" evidence="1">
    <location>
        <begin position="23"/>
        <end position="33"/>
    </location>
</feature>